<evidence type="ECO:0000256" key="1">
    <source>
        <dbReference type="SAM" id="MobiDB-lite"/>
    </source>
</evidence>
<sequence>MNEGREQAEASVAQAGEAGSALDTITQTVANVGEMNSQIAGAAEEQSSVAEEVNRSIVSINDLSAETTTAADQTSEASAALNEVAERLQALISRFHV</sequence>
<feature type="region of interest" description="Disordered" evidence="1">
    <location>
        <begin position="1"/>
        <end position="20"/>
    </location>
</feature>
<keyword evidence="3" id="KW-1185">Reference proteome</keyword>
<evidence type="ECO:0000313" key="2">
    <source>
        <dbReference type="EMBL" id="OOZ38712.1"/>
    </source>
</evidence>
<dbReference type="RefSeq" id="WP_135622466.1">
    <property type="nucleotide sequence ID" value="NZ_MPRL01000075.1"/>
</dbReference>
<accession>A0A1T2L0V7</accession>
<dbReference type="PANTHER" id="PTHR32089">
    <property type="entry name" value="METHYL-ACCEPTING CHEMOTAXIS PROTEIN MCPB"/>
    <property type="match status" value="1"/>
</dbReference>
<evidence type="ECO:0000313" key="3">
    <source>
        <dbReference type="Proteomes" id="UP000191110"/>
    </source>
</evidence>
<name>A0A1T2L0V7_9GAMM</name>
<organism evidence="2 3">
    <name type="scientific">Solemya pervernicosa gill symbiont</name>
    <dbReference type="NCBI Taxonomy" id="642797"/>
    <lineage>
        <taxon>Bacteria</taxon>
        <taxon>Pseudomonadati</taxon>
        <taxon>Pseudomonadota</taxon>
        <taxon>Gammaproteobacteria</taxon>
        <taxon>sulfur-oxidizing symbionts</taxon>
    </lineage>
</organism>
<dbReference type="Proteomes" id="UP000191110">
    <property type="component" value="Unassembled WGS sequence"/>
</dbReference>
<dbReference type="Gene3D" id="1.10.287.950">
    <property type="entry name" value="Methyl-accepting chemotaxis protein"/>
    <property type="match status" value="1"/>
</dbReference>
<evidence type="ECO:0008006" key="4">
    <source>
        <dbReference type="Google" id="ProtNLM"/>
    </source>
</evidence>
<reference evidence="2 3" key="1">
    <citation type="submission" date="2016-11" db="EMBL/GenBank/DDBJ databases">
        <title>Mixed transmission modes and dynamic genome evolution in an obligate animal-bacterial symbiosis.</title>
        <authorList>
            <person name="Russell S.L."/>
            <person name="Corbett-Detig R.B."/>
            <person name="Cavanaugh C.M."/>
        </authorList>
    </citation>
    <scope>NUCLEOTIDE SEQUENCE [LARGE SCALE GENOMIC DNA]</scope>
    <source>
        <strain evidence="2">Sveles-Q1</strain>
    </source>
</reference>
<dbReference type="PANTHER" id="PTHR32089:SF112">
    <property type="entry name" value="LYSOZYME-LIKE PROTEIN-RELATED"/>
    <property type="match status" value="1"/>
</dbReference>
<dbReference type="AlphaFoldDB" id="A0A1T2L0V7"/>
<protein>
    <recommendedName>
        <fullName evidence="4">Methyl-accepting transducer domain-containing protein</fullName>
    </recommendedName>
</protein>
<dbReference type="SUPFAM" id="SSF58104">
    <property type="entry name" value="Methyl-accepting chemotaxis protein (MCP) signaling domain"/>
    <property type="match status" value="1"/>
</dbReference>
<gene>
    <name evidence="2" type="ORF">BOW53_14400</name>
</gene>
<dbReference type="EMBL" id="MPRL01000075">
    <property type="protein sequence ID" value="OOZ38712.1"/>
    <property type="molecule type" value="Genomic_DNA"/>
</dbReference>
<proteinExistence type="predicted"/>
<comment type="caution">
    <text evidence="2">The sequence shown here is derived from an EMBL/GenBank/DDBJ whole genome shotgun (WGS) entry which is preliminary data.</text>
</comment>